<dbReference type="InterPro" id="IPR039561">
    <property type="entry name" value="Peptidase_M15C"/>
</dbReference>
<dbReference type="GO" id="GO:0008233">
    <property type="term" value="F:peptidase activity"/>
    <property type="evidence" value="ECO:0007669"/>
    <property type="project" value="InterPro"/>
</dbReference>
<organism evidence="2 3">
    <name type="scientific">Rikenella microfusus</name>
    <dbReference type="NCBI Taxonomy" id="28139"/>
    <lineage>
        <taxon>Bacteria</taxon>
        <taxon>Pseudomonadati</taxon>
        <taxon>Bacteroidota</taxon>
        <taxon>Bacteroidia</taxon>
        <taxon>Bacteroidales</taxon>
        <taxon>Rikenellaceae</taxon>
        <taxon>Rikenella</taxon>
    </lineage>
</organism>
<accession>A0A379MS34</accession>
<dbReference type="RefSeq" id="WP_051214523.1">
    <property type="nucleotide sequence ID" value="NZ_UGVL01000001.1"/>
</dbReference>
<dbReference type="Gene3D" id="3.30.1380.10">
    <property type="match status" value="1"/>
</dbReference>
<evidence type="ECO:0000313" key="2">
    <source>
        <dbReference type="EMBL" id="SUE34438.1"/>
    </source>
</evidence>
<dbReference type="OrthoDB" id="9799970at2"/>
<dbReference type="InterPro" id="IPR009045">
    <property type="entry name" value="Zn_M74/Hedgehog-like"/>
</dbReference>
<dbReference type="STRING" id="880526.GCA_000427365_02157"/>
<proteinExistence type="predicted"/>
<gene>
    <name evidence="2" type="ORF">NCTC11190_01662</name>
</gene>
<dbReference type="Pfam" id="PF13539">
    <property type="entry name" value="Peptidase_M15_4"/>
    <property type="match status" value="1"/>
</dbReference>
<evidence type="ECO:0000313" key="3">
    <source>
        <dbReference type="Proteomes" id="UP000255233"/>
    </source>
</evidence>
<evidence type="ECO:0000259" key="1">
    <source>
        <dbReference type="Pfam" id="PF13539"/>
    </source>
</evidence>
<dbReference type="Proteomes" id="UP000255233">
    <property type="component" value="Unassembled WGS sequence"/>
</dbReference>
<dbReference type="SUPFAM" id="SSF55166">
    <property type="entry name" value="Hedgehog/DD-peptidase"/>
    <property type="match status" value="1"/>
</dbReference>
<protein>
    <submittedName>
        <fullName evidence="2">Uncharacterized protein conserved in bacteria</fullName>
    </submittedName>
</protein>
<sequence>MLITVLLSLVFAVAPPAGDIVVDSRQTFEEAIAGTSAPDSIVRMLTLVDVEYYSFDGRLHRGQIVIHREAADDIRQIFREIKARRFPVQSAIPIKFDKPDNGTSMDTLNNTYGFHYRPKTTFRTARLSAHAYGRAIDINPFRNPAVLRNGRIIPACGQYDPQIPGTITAASFLVRYFRQLGWRWGGSWTSVKDYMHFEKP</sequence>
<name>A0A379MS34_9BACT</name>
<dbReference type="EMBL" id="UGVL01000001">
    <property type="protein sequence ID" value="SUE34438.1"/>
    <property type="molecule type" value="Genomic_DNA"/>
</dbReference>
<keyword evidence="3" id="KW-1185">Reference proteome</keyword>
<reference evidence="2 3" key="1">
    <citation type="submission" date="2018-06" db="EMBL/GenBank/DDBJ databases">
        <authorList>
            <consortium name="Pathogen Informatics"/>
            <person name="Doyle S."/>
        </authorList>
    </citation>
    <scope>NUCLEOTIDE SEQUENCE [LARGE SCALE GENOMIC DNA]</scope>
    <source>
        <strain evidence="2 3">NCTC11190</strain>
    </source>
</reference>
<feature type="domain" description="Peptidase M15C" evidence="1">
    <location>
        <begin position="124"/>
        <end position="199"/>
    </location>
</feature>
<dbReference type="AlphaFoldDB" id="A0A379MS34"/>